<gene>
    <name evidence="2" type="ORF">DGG96_03145</name>
    <name evidence="1" type="ORF">DGG96_06045</name>
    <name evidence="3" type="ORF">ELY20_03540</name>
</gene>
<evidence type="ECO:0000313" key="3">
    <source>
        <dbReference type="EMBL" id="RUR24838.1"/>
    </source>
</evidence>
<dbReference type="EMBL" id="QHJG01000008">
    <property type="protein sequence ID" value="PWY56322.1"/>
    <property type="molecule type" value="Genomic_DNA"/>
</dbReference>
<dbReference type="OrthoDB" id="9955929at2"/>
<reference evidence="1 4" key="1">
    <citation type="submission" date="2018-05" db="EMBL/GenBank/DDBJ databases">
        <title>Legionella qingyii sp.nov., whole genome shotgun sequence.</title>
        <authorList>
            <person name="Wu H."/>
            <person name="Zhu Q."/>
            <person name="Hu C."/>
        </authorList>
    </citation>
    <scope>NUCLEOTIDE SEQUENCE [LARGE SCALE GENOMIC DNA]</scope>
    <source>
        <strain evidence="1 4">HEB18</strain>
    </source>
</reference>
<evidence type="ECO:0000313" key="1">
    <source>
        <dbReference type="EMBL" id="PWY56322.1"/>
    </source>
</evidence>
<keyword evidence="5" id="KW-1185">Reference proteome</keyword>
<reference evidence="3 5" key="2">
    <citation type="submission" date="2018-12" db="EMBL/GenBank/DDBJ databases">
        <title>Legionella sp,whole genome shotgun sequence.</title>
        <authorList>
            <person name="Wu H."/>
        </authorList>
    </citation>
    <scope>NUCLEOTIDE SEQUENCE [LARGE SCALE GENOMIC DNA]</scope>
    <source>
        <strain evidence="5">km489</strain>
        <strain evidence="3">Km489</strain>
    </source>
</reference>
<name>A0A317U705_9GAMM</name>
<organism evidence="1 4">
    <name type="scientific">Legionella qingyii</name>
    <dbReference type="NCBI Taxonomy" id="2184757"/>
    <lineage>
        <taxon>Bacteria</taxon>
        <taxon>Pseudomonadati</taxon>
        <taxon>Pseudomonadota</taxon>
        <taxon>Gammaproteobacteria</taxon>
        <taxon>Legionellales</taxon>
        <taxon>Legionellaceae</taxon>
        <taxon>Legionella</taxon>
    </lineage>
</organism>
<protein>
    <submittedName>
        <fullName evidence="1">Uncharacterized protein</fullName>
    </submittedName>
</protein>
<dbReference type="AlphaFoldDB" id="A0A317U705"/>
<evidence type="ECO:0000313" key="4">
    <source>
        <dbReference type="Proteomes" id="UP000247152"/>
    </source>
</evidence>
<sequence length="125" mass="14492">MPSGKQKQYFREKTNEAYLDLTRVSSIYKFQDPFFKQPMAIPIPKVDKVDSFDTWLNNASNIFKTLLHFTEFGTYMALENIEQNAPFNPIQSFCLEFLASIIDSIAALIPEEKKEIEIEMQPMGQ</sequence>
<comment type="caution">
    <text evidence="1">The sequence shown here is derived from an EMBL/GenBank/DDBJ whole genome shotgun (WGS) entry which is preliminary data.</text>
</comment>
<dbReference type="EMBL" id="RZGX01000004">
    <property type="protein sequence ID" value="RUR24838.1"/>
    <property type="molecule type" value="Genomic_DNA"/>
</dbReference>
<dbReference type="RefSeq" id="WP_110141563.1">
    <property type="nucleotide sequence ID" value="NZ_QHJG01000003.1"/>
</dbReference>
<proteinExistence type="predicted"/>
<evidence type="ECO:0000313" key="2">
    <source>
        <dbReference type="EMBL" id="PWY57322.1"/>
    </source>
</evidence>
<evidence type="ECO:0000313" key="5">
    <source>
        <dbReference type="Proteomes" id="UP000287374"/>
    </source>
</evidence>
<dbReference type="EMBL" id="QHJG01000003">
    <property type="protein sequence ID" value="PWY57322.1"/>
    <property type="molecule type" value="Genomic_DNA"/>
</dbReference>
<dbReference type="Proteomes" id="UP000287374">
    <property type="component" value="Unassembled WGS sequence"/>
</dbReference>
<accession>A0A317U705</accession>
<dbReference type="Proteomes" id="UP000247152">
    <property type="component" value="Unassembled WGS sequence"/>
</dbReference>